<evidence type="ECO:0000256" key="3">
    <source>
        <dbReference type="ARBA" id="ARBA00022741"/>
    </source>
</evidence>
<keyword evidence="3" id="KW-0547">Nucleotide-binding</keyword>
<protein>
    <submittedName>
        <fullName evidence="8">GHMP kinase protein</fullName>
    </submittedName>
</protein>
<dbReference type="InterPro" id="IPR020568">
    <property type="entry name" value="Ribosomal_Su5_D2-typ_SF"/>
</dbReference>
<keyword evidence="9" id="KW-1185">Reference proteome</keyword>
<evidence type="ECO:0000313" key="8">
    <source>
        <dbReference type="EMBL" id="KHJ79797.1"/>
    </source>
</evidence>
<dbReference type="OrthoDB" id="187738at2759"/>
<dbReference type="InterPro" id="IPR006203">
    <property type="entry name" value="GHMP_knse_ATP-bd_CS"/>
</dbReference>
<organism evidence="8 9">
    <name type="scientific">Oesophagostomum dentatum</name>
    <name type="common">Nodular worm</name>
    <dbReference type="NCBI Taxonomy" id="61180"/>
    <lineage>
        <taxon>Eukaryota</taxon>
        <taxon>Metazoa</taxon>
        <taxon>Ecdysozoa</taxon>
        <taxon>Nematoda</taxon>
        <taxon>Chromadorea</taxon>
        <taxon>Rhabditida</taxon>
        <taxon>Rhabditina</taxon>
        <taxon>Rhabditomorpha</taxon>
        <taxon>Strongyloidea</taxon>
        <taxon>Strongylidae</taxon>
        <taxon>Oesophagostomum</taxon>
    </lineage>
</organism>
<keyword evidence="4 8" id="KW-0418">Kinase</keyword>
<dbReference type="PRINTS" id="PR00959">
    <property type="entry name" value="MEVGALKINASE"/>
</dbReference>
<dbReference type="SUPFAM" id="SSF54211">
    <property type="entry name" value="Ribosomal protein S5 domain 2-like"/>
    <property type="match status" value="1"/>
</dbReference>
<dbReference type="Gene3D" id="3.30.230.10">
    <property type="match status" value="1"/>
</dbReference>
<dbReference type="PROSITE" id="PS00627">
    <property type="entry name" value="GHMP_KINASES_ATP"/>
    <property type="match status" value="1"/>
</dbReference>
<evidence type="ECO:0000256" key="2">
    <source>
        <dbReference type="ARBA" id="ARBA00022679"/>
    </source>
</evidence>
<proteinExistence type="inferred from homology"/>
<dbReference type="AlphaFoldDB" id="A0A0B1S8D2"/>
<dbReference type="Gene3D" id="1.20.1440.340">
    <property type="match status" value="1"/>
</dbReference>
<feature type="domain" description="Galactokinase N-terminal" evidence="7">
    <location>
        <begin position="6"/>
        <end position="51"/>
    </location>
</feature>
<evidence type="ECO:0000259" key="7">
    <source>
        <dbReference type="Pfam" id="PF10509"/>
    </source>
</evidence>
<evidence type="ECO:0000256" key="4">
    <source>
        <dbReference type="ARBA" id="ARBA00022777"/>
    </source>
</evidence>
<dbReference type="PIRSF" id="PIRSF000530">
    <property type="entry name" value="Galactokinase"/>
    <property type="match status" value="1"/>
</dbReference>
<dbReference type="Proteomes" id="UP000053660">
    <property type="component" value="Unassembled WGS sequence"/>
</dbReference>
<dbReference type="GO" id="GO:0004335">
    <property type="term" value="F:galactokinase activity"/>
    <property type="evidence" value="ECO:0007669"/>
    <property type="project" value="InterPro"/>
</dbReference>
<dbReference type="GO" id="GO:0005829">
    <property type="term" value="C:cytosol"/>
    <property type="evidence" value="ECO:0007669"/>
    <property type="project" value="TreeGrafter"/>
</dbReference>
<gene>
    <name evidence="8" type="ORF">OESDEN_20546</name>
</gene>
<dbReference type="EMBL" id="KN603215">
    <property type="protein sequence ID" value="KHJ79797.1"/>
    <property type="molecule type" value="Genomic_DNA"/>
</dbReference>
<dbReference type="PANTHER" id="PTHR10457">
    <property type="entry name" value="MEVALONATE KINASE/GALACTOKINASE"/>
    <property type="match status" value="1"/>
</dbReference>
<keyword evidence="5" id="KW-0067">ATP-binding</keyword>
<dbReference type="InterPro" id="IPR000705">
    <property type="entry name" value="Galactokinase"/>
</dbReference>
<keyword evidence="2" id="KW-0808">Transferase</keyword>
<dbReference type="Pfam" id="PF10509">
    <property type="entry name" value="GalKase_gal_bdg"/>
    <property type="match status" value="1"/>
</dbReference>
<accession>A0A0B1S8D2</accession>
<evidence type="ECO:0000313" key="9">
    <source>
        <dbReference type="Proteomes" id="UP000053660"/>
    </source>
</evidence>
<comment type="similarity">
    <text evidence="1">Belongs to the GHMP kinase family. GalK subfamily.</text>
</comment>
<feature type="domain" description="GHMP kinase N-terminal" evidence="6">
    <location>
        <begin position="105"/>
        <end position="172"/>
    </location>
</feature>
<evidence type="ECO:0000256" key="5">
    <source>
        <dbReference type="ARBA" id="ARBA00022840"/>
    </source>
</evidence>
<dbReference type="GO" id="GO:0006012">
    <property type="term" value="P:galactose metabolic process"/>
    <property type="evidence" value="ECO:0007669"/>
    <property type="project" value="InterPro"/>
</dbReference>
<dbReference type="InterPro" id="IPR006204">
    <property type="entry name" value="GHMP_kinase_N_dom"/>
</dbReference>
<feature type="non-terminal residue" evidence="8">
    <location>
        <position position="351"/>
    </location>
</feature>
<name>A0A0B1S8D2_OESDE</name>
<dbReference type="InterPro" id="IPR006206">
    <property type="entry name" value="Mevalonate/galactokinase"/>
</dbReference>
<reference evidence="8 9" key="1">
    <citation type="submission" date="2014-03" db="EMBL/GenBank/DDBJ databases">
        <title>Draft genome of the hookworm Oesophagostomum dentatum.</title>
        <authorList>
            <person name="Mitreva M."/>
        </authorList>
    </citation>
    <scope>NUCLEOTIDE SEQUENCE [LARGE SCALE GENOMIC DNA]</scope>
    <source>
        <strain evidence="8 9">OD-Hann</strain>
    </source>
</reference>
<dbReference type="GO" id="GO:0005524">
    <property type="term" value="F:ATP binding"/>
    <property type="evidence" value="ECO:0007669"/>
    <property type="project" value="UniProtKB-KW"/>
</dbReference>
<dbReference type="Pfam" id="PF00288">
    <property type="entry name" value="GHMP_kinases_N"/>
    <property type="match status" value="1"/>
</dbReference>
<dbReference type="InterPro" id="IPR014721">
    <property type="entry name" value="Ribsml_uS5_D2-typ_fold_subgr"/>
</dbReference>
<dbReference type="PRINTS" id="PR00473">
    <property type="entry name" value="GALCTOKINASE"/>
</dbReference>
<dbReference type="PANTHER" id="PTHR10457:SF7">
    <property type="entry name" value="GALACTOKINASE-RELATED"/>
    <property type="match status" value="1"/>
</dbReference>
<sequence>MNPDMFCDVYGLSPTVRVFCPGYLNLIGEHIVDHGYGTISIATDTGTEILAALNGRSEIRISNTDEEYKQFILSSPLEWNGTSSPEWYDYILAGWKTVMGWLKMDAIGFDLLMEGWIPSSVGLSSSSSIVCAAVLATLALYTGQSNEGMLRRVTVMEDLADLCVRAEQYVGGVGEKLVHLTQILARDDMGVRFDCFPLSSHLVNLPPIAVFDVLHIGEEPHKTHCTKDLRIVEGRIAGKLLLKNAGKTCIYSRLRDVQEALGKRLEEMIALSEDLPETATLEELEKLLGEDQLKECLSKEINHVNTFKIRSTARYIFSEALRVNRFERACEMRDLMGMGMIFNDCHESFKK</sequence>
<dbReference type="InterPro" id="IPR019539">
    <property type="entry name" value="GalKase_N"/>
</dbReference>
<evidence type="ECO:0000259" key="6">
    <source>
        <dbReference type="Pfam" id="PF00288"/>
    </source>
</evidence>
<evidence type="ECO:0000256" key="1">
    <source>
        <dbReference type="ARBA" id="ARBA00006566"/>
    </source>
</evidence>